<sequence>MSFPALMSRVALGATLAAAALAAQADTYRFELSGSYSATWELDAQPVPDEYFGGVGFVMDNVSGSFSGVSGLVDVGFFQSSIGGGLSIYDIDGDNYMMVSDGPQLYSGTETAPVFQLGSFTMTPYQGSNDSYTLTITDVTAVPEPASIALLMAGLGVVGIAGGRRRTRGQA</sequence>
<gene>
    <name evidence="3" type="ORF">DI603_14845</name>
</gene>
<dbReference type="Pfam" id="PF07589">
    <property type="entry name" value="PEP-CTERM"/>
    <property type="match status" value="1"/>
</dbReference>
<evidence type="ECO:0000313" key="3">
    <source>
        <dbReference type="EMBL" id="PZP30401.1"/>
    </source>
</evidence>
<feature type="chain" id="PRO_5016062694" description="Ice-binding protein C-terminal domain-containing protein" evidence="1">
    <location>
        <begin position="26"/>
        <end position="171"/>
    </location>
</feature>
<dbReference type="InterPro" id="IPR013424">
    <property type="entry name" value="Ice-binding_C"/>
</dbReference>
<evidence type="ECO:0000259" key="2">
    <source>
        <dbReference type="Pfam" id="PF07589"/>
    </source>
</evidence>
<feature type="domain" description="Ice-binding protein C-terminal" evidence="2">
    <location>
        <begin position="141"/>
        <end position="166"/>
    </location>
</feature>
<proteinExistence type="predicted"/>
<protein>
    <recommendedName>
        <fullName evidence="2">Ice-binding protein C-terminal domain-containing protein</fullName>
    </recommendedName>
</protein>
<keyword evidence="1" id="KW-0732">Signal</keyword>
<organism evidence="3 4">
    <name type="scientific">Roseateles depolymerans</name>
    <dbReference type="NCBI Taxonomy" id="76731"/>
    <lineage>
        <taxon>Bacteria</taxon>
        <taxon>Pseudomonadati</taxon>
        <taxon>Pseudomonadota</taxon>
        <taxon>Betaproteobacteria</taxon>
        <taxon>Burkholderiales</taxon>
        <taxon>Sphaerotilaceae</taxon>
        <taxon>Roseateles</taxon>
    </lineage>
</organism>
<accession>A0A2W5DES0</accession>
<name>A0A2W5DES0_9BURK</name>
<reference evidence="3 4" key="1">
    <citation type="submission" date="2017-08" db="EMBL/GenBank/DDBJ databases">
        <title>Infants hospitalized years apart are colonized by the same room-sourced microbial strains.</title>
        <authorList>
            <person name="Brooks B."/>
            <person name="Olm M.R."/>
            <person name="Firek B.A."/>
            <person name="Baker R."/>
            <person name="Thomas B.C."/>
            <person name="Morowitz M.J."/>
            <person name="Banfield J.F."/>
        </authorList>
    </citation>
    <scope>NUCLEOTIDE SEQUENCE [LARGE SCALE GENOMIC DNA]</scope>
    <source>
        <strain evidence="3">S2_012_000_R2_81</strain>
    </source>
</reference>
<dbReference type="EMBL" id="QFOD01000014">
    <property type="protein sequence ID" value="PZP30401.1"/>
    <property type="molecule type" value="Genomic_DNA"/>
</dbReference>
<feature type="signal peptide" evidence="1">
    <location>
        <begin position="1"/>
        <end position="25"/>
    </location>
</feature>
<comment type="caution">
    <text evidence="3">The sequence shown here is derived from an EMBL/GenBank/DDBJ whole genome shotgun (WGS) entry which is preliminary data.</text>
</comment>
<evidence type="ECO:0000256" key="1">
    <source>
        <dbReference type="SAM" id="SignalP"/>
    </source>
</evidence>
<dbReference type="Proteomes" id="UP000249633">
    <property type="component" value="Unassembled WGS sequence"/>
</dbReference>
<evidence type="ECO:0000313" key="4">
    <source>
        <dbReference type="Proteomes" id="UP000249633"/>
    </source>
</evidence>
<dbReference type="NCBIfam" id="TIGR02595">
    <property type="entry name" value="PEP_CTERM"/>
    <property type="match status" value="1"/>
</dbReference>
<dbReference type="AlphaFoldDB" id="A0A2W5DES0"/>